<organism evidence="1">
    <name type="scientific">marine sediment metagenome</name>
    <dbReference type="NCBI Taxonomy" id="412755"/>
    <lineage>
        <taxon>unclassified sequences</taxon>
        <taxon>metagenomes</taxon>
        <taxon>ecological metagenomes</taxon>
    </lineage>
</organism>
<protein>
    <submittedName>
        <fullName evidence="1">Uncharacterized protein</fullName>
    </submittedName>
</protein>
<dbReference type="EMBL" id="LAZR01019136">
    <property type="protein sequence ID" value="KKL93623.1"/>
    <property type="molecule type" value="Genomic_DNA"/>
</dbReference>
<accession>A0A0F9G4L5</accession>
<name>A0A0F9G4L5_9ZZZZ</name>
<reference evidence="1" key="1">
    <citation type="journal article" date="2015" name="Nature">
        <title>Complex archaea that bridge the gap between prokaryotes and eukaryotes.</title>
        <authorList>
            <person name="Spang A."/>
            <person name="Saw J.H."/>
            <person name="Jorgensen S.L."/>
            <person name="Zaremba-Niedzwiedzka K."/>
            <person name="Martijn J."/>
            <person name="Lind A.E."/>
            <person name="van Eijk R."/>
            <person name="Schleper C."/>
            <person name="Guy L."/>
            <person name="Ettema T.J."/>
        </authorList>
    </citation>
    <scope>NUCLEOTIDE SEQUENCE</scope>
</reference>
<comment type="caution">
    <text evidence="1">The sequence shown here is derived from an EMBL/GenBank/DDBJ whole genome shotgun (WGS) entry which is preliminary data.</text>
</comment>
<dbReference type="AlphaFoldDB" id="A0A0F9G4L5"/>
<gene>
    <name evidence="1" type="ORF">LCGC14_1872880</name>
</gene>
<proteinExistence type="predicted"/>
<feature type="non-terminal residue" evidence="1">
    <location>
        <position position="66"/>
    </location>
</feature>
<evidence type="ECO:0000313" key="1">
    <source>
        <dbReference type="EMBL" id="KKL93623.1"/>
    </source>
</evidence>
<sequence length="66" mass="7540">MNDESTMTRKRFLNSSDSIDERLGYDHYWDIPANVIPGMWPPMHKFGYNGNVDQVPITINVAGDIV</sequence>